<keyword evidence="2" id="KW-0186">Copper</keyword>
<dbReference type="SUPFAM" id="SSF49503">
    <property type="entry name" value="Cupredoxins"/>
    <property type="match status" value="1"/>
</dbReference>
<evidence type="ECO:0000256" key="2">
    <source>
        <dbReference type="ARBA" id="ARBA00023008"/>
    </source>
</evidence>
<dbReference type="PANTHER" id="PTHR38439:SF3">
    <property type="entry name" value="COPPER-RESISTANT CUPROPROTEIN COPI"/>
    <property type="match status" value="1"/>
</dbReference>
<keyword evidence="6" id="KW-1185">Reference proteome</keyword>
<dbReference type="PANTHER" id="PTHR38439">
    <property type="entry name" value="AURACYANIN-B"/>
    <property type="match status" value="1"/>
</dbReference>
<reference evidence="5 6" key="1">
    <citation type="submission" date="2019-12" db="EMBL/GenBank/DDBJ databases">
        <title>Maritimibacter sp. nov. sp. isolated from sea sand.</title>
        <authorList>
            <person name="Kim J."/>
            <person name="Jeong S.E."/>
            <person name="Jung H.S."/>
            <person name="Jeon C.O."/>
        </authorList>
    </citation>
    <scope>NUCLEOTIDE SEQUENCE [LARGE SCALE GENOMIC DNA]</scope>
    <source>
        <strain evidence="5 6">DP07</strain>
    </source>
</reference>
<dbReference type="Gene3D" id="2.60.40.420">
    <property type="entry name" value="Cupredoxins - blue copper proteins"/>
    <property type="match status" value="1"/>
</dbReference>
<dbReference type="GO" id="GO:0005507">
    <property type="term" value="F:copper ion binding"/>
    <property type="evidence" value="ECO:0007669"/>
    <property type="project" value="InterPro"/>
</dbReference>
<comment type="caution">
    <text evidence="5">The sequence shown here is derived from an EMBL/GenBank/DDBJ whole genome shotgun (WGS) entry which is preliminary data.</text>
</comment>
<feature type="chain" id="PRO_5032911232" evidence="3">
    <location>
        <begin position="20"/>
        <end position="174"/>
    </location>
</feature>
<keyword evidence="3" id="KW-0732">Signal</keyword>
<evidence type="ECO:0000313" key="6">
    <source>
        <dbReference type="Proteomes" id="UP000467322"/>
    </source>
</evidence>
<keyword evidence="1" id="KW-0479">Metal-binding</keyword>
<feature type="domain" description="Blue (type 1) copper" evidence="4">
    <location>
        <begin position="45"/>
        <end position="167"/>
    </location>
</feature>
<dbReference type="RefSeq" id="WP_161351908.1">
    <property type="nucleotide sequence ID" value="NZ_WTUX01000015.1"/>
</dbReference>
<dbReference type="GO" id="GO:0009055">
    <property type="term" value="F:electron transfer activity"/>
    <property type="evidence" value="ECO:0007669"/>
    <property type="project" value="InterPro"/>
</dbReference>
<dbReference type="AlphaFoldDB" id="A0A845M443"/>
<evidence type="ECO:0000313" key="5">
    <source>
        <dbReference type="EMBL" id="MZR13769.1"/>
    </source>
</evidence>
<feature type="signal peptide" evidence="3">
    <location>
        <begin position="1"/>
        <end position="19"/>
    </location>
</feature>
<name>A0A845M443_9RHOB</name>
<protein>
    <submittedName>
        <fullName evidence="5">Copper-binding protein</fullName>
    </submittedName>
</protein>
<gene>
    <name evidence="5" type="ORF">GQE99_12170</name>
</gene>
<dbReference type="InterPro" id="IPR050845">
    <property type="entry name" value="Cu-binding_ET"/>
</dbReference>
<dbReference type="InterPro" id="IPR000923">
    <property type="entry name" value="BlueCu_1"/>
</dbReference>
<evidence type="ECO:0000256" key="1">
    <source>
        <dbReference type="ARBA" id="ARBA00022723"/>
    </source>
</evidence>
<proteinExistence type="predicted"/>
<evidence type="ECO:0000256" key="3">
    <source>
        <dbReference type="SAM" id="SignalP"/>
    </source>
</evidence>
<dbReference type="Pfam" id="PF00127">
    <property type="entry name" value="Copper-bind"/>
    <property type="match status" value="1"/>
</dbReference>
<accession>A0A845M443</accession>
<organism evidence="5 6">
    <name type="scientific">Maritimibacter harenae</name>
    <dbReference type="NCBI Taxonomy" id="2606218"/>
    <lineage>
        <taxon>Bacteria</taxon>
        <taxon>Pseudomonadati</taxon>
        <taxon>Pseudomonadota</taxon>
        <taxon>Alphaproteobacteria</taxon>
        <taxon>Rhodobacterales</taxon>
        <taxon>Roseobacteraceae</taxon>
        <taxon>Maritimibacter</taxon>
    </lineage>
</organism>
<dbReference type="InterPro" id="IPR008972">
    <property type="entry name" value="Cupredoxin"/>
</dbReference>
<evidence type="ECO:0000259" key="4">
    <source>
        <dbReference type="Pfam" id="PF00127"/>
    </source>
</evidence>
<sequence length="174" mass="18797">MHIKTFGAICAIATMPAFALASPGHGTDDSFGAAGHADDVDRTIEMAMDEMKYDPEAIDVEPGETVRFVVTNTGRFVHEFNIGTDATWDGHRNEMNTMMREGMITTSEIRHARMEEAGMMHDDPNSVLLAPGQTAEVIWTFPEEGAVGFACNVPGHREAGMEGAFRVTHGAPGS</sequence>
<dbReference type="Proteomes" id="UP000467322">
    <property type="component" value="Unassembled WGS sequence"/>
</dbReference>
<dbReference type="EMBL" id="WTUX01000015">
    <property type="protein sequence ID" value="MZR13769.1"/>
    <property type="molecule type" value="Genomic_DNA"/>
</dbReference>